<reference evidence="1 2" key="1">
    <citation type="submission" date="2021-03" db="EMBL/GenBank/DDBJ databases">
        <authorList>
            <person name="King G.J."/>
            <person name="Bancroft I."/>
            <person name="Baten A."/>
            <person name="Bloomfield J."/>
            <person name="Borpatragohain P."/>
            <person name="He Z."/>
            <person name="Irish N."/>
            <person name="Irwin J."/>
            <person name="Liu K."/>
            <person name="Mauleon R.P."/>
            <person name="Moore J."/>
            <person name="Morris R."/>
            <person name="Ostergaard L."/>
            <person name="Wang B."/>
            <person name="Wells R."/>
        </authorList>
    </citation>
    <scope>NUCLEOTIDE SEQUENCE [LARGE SCALE GENOMIC DNA]</scope>
    <source>
        <strain evidence="1">R-o-18</strain>
        <tissue evidence="1">Leaf</tissue>
    </source>
</reference>
<keyword evidence="2" id="KW-1185">Reference proteome</keyword>
<organism evidence="1 2">
    <name type="scientific">Brassica rapa subsp. trilocularis</name>
    <dbReference type="NCBI Taxonomy" id="1813537"/>
    <lineage>
        <taxon>Eukaryota</taxon>
        <taxon>Viridiplantae</taxon>
        <taxon>Streptophyta</taxon>
        <taxon>Embryophyta</taxon>
        <taxon>Tracheophyta</taxon>
        <taxon>Spermatophyta</taxon>
        <taxon>Magnoliopsida</taxon>
        <taxon>eudicotyledons</taxon>
        <taxon>Gunneridae</taxon>
        <taxon>Pentapetalae</taxon>
        <taxon>rosids</taxon>
        <taxon>malvids</taxon>
        <taxon>Brassicales</taxon>
        <taxon>Brassicaceae</taxon>
        <taxon>Brassiceae</taxon>
        <taxon>Brassica</taxon>
    </lineage>
</organism>
<dbReference type="EMBL" id="JADBGQ010000007">
    <property type="protein sequence ID" value="KAG5389868.1"/>
    <property type="molecule type" value="Genomic_DNA"/>
</dbReference>
<name>A0ABQ7LTH4_BRACM</name>
<protein>
    <submittedName>
        <fullName evidence="1">Uncharacterized protein</fullName>
    </submittedName>
</protein>
<evidence type="ECO:0000313" key="1">
    <source>
        <dbReference type="EMBL" id="KAG5389868.1"/>
    </source>
</evidence>
<accession>A0ABQ7LTH4</accession>
<comment type="caution">
    <text evidence="1">The sequence shown here is derived from an EMBL/GenBank/DDBJ whole genome shotgun (WGS) entry which is preliminary data.</text>
</comment>
<gene>
    <name evidence="1" type="primary">A08g508850.1_BraROA</name>
    <name evidence="1" type="ORF">IGI04_031409</name>
</gene>
<sequence>MESHGTGESEMRDITCNHFSSMVQGRLIGSQTGAERGMKDCASKQQRLEYNDDAEVSVSSPAFFICLHHNLCLHDKNVNNSDERYASPTYY</sequence>
<proteinExistence type="predicted"/>
<evidence type="ECO:0000313" key="2">
    <source>
        <dbReference type="Proteomes" id="UP000823674"/>
    </source>
</evidence>
<dbReference type="Proteomes" id="UP000823674">
    <property type="component" value="Chromosome A08"/>
</dbReference>